<proteinExistence type="predicted"/>
<gene>
    <name evidence="7" type="ORF">HHUSO_G25532</name>
</gene>
<evidence type="ECO:0000256" key="3">
    <source>
        <dbReference type="ARBA" id="ARBA00023136"/>
    </source>
</evidence>
<dbReference type="InterPro" id="IPR015631">
    <property type="entry name" value="CD2/SLAM_rcpt"/>
</dbReference>
<dbReference type="PANTHER" id="PTHR12080">
    <property type="entry name" value="SIGNALING LYMPHOCYTIC ACTIVATION MOLECULE"/>
    <property type="match status" value="1"/>
</dbReference>
<organism evidence="7 8">
    <name type="scientific">Huso huso</name>
    <name type="common">Beluga</name>
    <name type="synonym">Acipenser huso</name>
    <dbReference type="NCBI Taxonomy" id="61971"/>
    <lineage>
        <taxon>Eukaryota</taxon>
        <taxon>Metazoa</taxon>
        <taxon>Chordata</taxon>
        <taxon>Craniata</taxon>
        <taxon>Vertebrata</taxon>
        <taxon>Euteleostomi</taxon>
        <taxon>Actinopterygii</taxon>
        <taxon>Chondrostei</taxon>
        <taxon>Acipenseriformes</taxon>
        <taxon>Acipenseridae</taxon>
        <taxon>Huso</taxon>
    </lineage>
</organism>
<accession>A0ABR0YQ01</accession>
<dbReference type="PRINTS" id="PR01870">
    <property type="entry name" value="CD2ANTIGEN"/>
</dbReference>
<dbReference type="InterPro" id="IPR007110">
    <property type="entry name" value="Ig-like_dom"/>
</dbReference>
<dbReference type="InterPro" id="IPR036179">
    <property type="entry name" value="Ig-like_dom_sf"/>
</dbReference>
<dbReference type="EMBL" id="JAHFZB010000025">
    <property type="protein sequence ID" value="KAK6474671.1"/>
    <property type="molecule type" value="Genomic_DNA"/>
</dbReference>
<dbReference type="Proteomes" id="UP001369086">
    <property type="component" value="Unassembled WGS sequence"/>
</dbReference>
<evidence type="ECO:0000256" key="5">
    <source>
        <dbReference type="SAM" id="SignalP"/>
    </source>
</evidence>
<evidence type="ECO:0000256" key="2">
    <source>
        <dbReference type="ARBA" id="ARBA00022729"/>
    </source>
</evidence>
<feature type="signal peptide" evidence="5">
    <location>
        <begin position="1"/>
        <end position="24"/>
    </location>
</feature>
<dbReference type="InterPro" id="IPR013783">
    <property type="entry name" value="Ig-like_fold"/>
</dbReference>
<dbReference type="PROSITE" id="PS50835">
    <property type="entry name" value="IG_LIKE"/>
    <property type="match status" value="3"/>
</dbReference>
<keyword evidence="4" id="KW-0325">Glycoprotein</keyword>
<evidence type="ECO:0000256" key="1">
    <source>
        <dbReference type="ARBA" id="ARBA00004370"/>
    </source>
</evidence>
<dbReference type="InterPro" id="IPR015632">
    <property type="entry name" value="CD2"/>
</dbReference>
<evidence type="ECO:0000256" key="4">
    <source>
        <dbReference type="ARBA" id="ARBA00023180"/>
    </source>
</evidence>
<reference evidence="7 8" key="1">
    <citation type="submission" date="2021-05" db="EMBL/GenBank/DDBJ databases">
        <authorList>
            <person name="Zahm M."/>
            <person name="Klopp C."/>
            <person name="Cabau C."/>
            <person name="Kuhl H."/>
            <person name="Suciu R."/>
            <person name="Ciorpac M."/>
            <person name="Holostenco D."/>
            <person name="Gessner J."/>
            <person name="Wuertz S."/>
            <person name="Hohne C."/>
            <person name="Stock M."/>
            <person name="Gislard M."/>
            <person name="Lluch J."/>
            <person name="Milhes M."/>
            <person name="Lampietro C."/>
            <person name="Lopez Roques C."/>
            <person name="Donnadieu C."/>
            <person name="Du K."/>
            <person name="Schartl M."/>
            <person name="Guiguen Y."/>
        </authorList>
    </citation>
    <scope>NUCLEOTIDE SEQUENCE [LARGE SCALE GENOMIC DNA]</scope>
    <source>
        <strain evidence="7">Hh-F2</strain>
        <tissue evidence="7">Blood</tissue>
    </source>
</reference>
<keyword evidence="2 5" id="KW-0732">Signal</keyword>
<dbReference type="SMART" id="SM00409">
    <property type="entry name" value="IG"/>
    <property type="match status" value="1"/>
</dbReference>
<dbReference type="Gene3D" id="2.60.40.10">
    <property type="entry name" value="Immunoglobulins"/>
    <property type="match status" value="3"/>
</dbReference>
<feature type="domain" description="Ig-like" evidence="6">
    <location>
        <begin position="17"/>
        <end position="127"/>
    </location>
</feature>
<protein>
    <submittedName>
        <fullName evidence="7">Carcinoembryonic antigen-related cell adhesion molecule 2-like isoform X4</fullName>
    </submittedName>
</protein>
<name>A0ABR0YQ01_HUSHU</name>
<dbReference type="InterPro" id="IPR003599">
    <property type="entry name" value="Ig_sub"/>
</dbReference>
<dbReference type="PANTHER" id="PTHR12080:SF134">
    <property type="entry name" value="CD48 ANTIGEN"/>
    <property type="match status" value="1"/>
</dbReference>
<evidence type="ECO:0000259" key="6">
    <source>
        <dbReference type="PROSITE" id="PS50835"/>
    </source>
</evidence>
<keyword evidence="8" id="KW-1185">Reference proteome</keyword>
<evidence type="ECO:0000313" key="7">
    <source>
        <dbReference type="EMBL" id="KAK6474671.1"/>
    </source>
</evidence>
<feature type="domain" description="Ig-like" evidence="6">
    <location>
        <begin position="215"/>
        <end position="291"/>
    </location>
</feature>
<comment type="subcellular location">
    <subcellularLocation>
        <location evidence="1">Membrane</location>
    </subcellularLocation>
</comment>
<feature type="domain" description="Ig-like" evidence="6">
    <location>
        <begin position="129"/>
        <end position="206"/>
    </location>
</feature>
<dbReference type="SUPFAM" id="SSF48726">
    <property type="entry name" value="Immunoglobulin"/>
    <property type="match status" value="3"/>
</dbReference>
<feature type="chain" id="PRO_5045085900" evidence="5">
    <location>
        <begin position="25"/>
        <end position="519"/>
    </location>
</feature>
<comment type="caution">
    <text evidence="7">The sequence shown here is derived from an EMBL/GenBank/DDBJ whole genome shotgun (WGS) entry which is preliminary data.</text>
</comment>
<keyword evidence="3" id="KW-0472">Membrane</keyword>
<sequence length="519" mass="57224">MAKLNECIPFGLILVVPLIAYVTAENISVPVYGTLGDSLYLHCNTTLNSSVHVEWKQGDNRIGVFKNNRPGFKDPYINRTEIFANGTLRLDRTQKNDSGDYSVDVFNTDGTNIFKGSMQVYIQEAVSQPVVHSTCLSQGKVLLVCTVDKGDNVSFNWSLEGVPLNTSLAYFSDEEHVVILKKHVSGNLVCIATNQVSTNQSESVISNCSEAVSKPVVHSSCLSHGEVLLVCTVDKGDNASFNWSLDGVPLNTSLAYFSDKEHIVILKKNVTGDLVCIAKNQINEEKSDSVKSNCSGSEPKINPTSTPNLETQFHCTLENGTLIKLSGGKEGEAFQFLINKSMIITNYTNGIAFCSLQTCYSNCSGNLTTEPGDASNAEDAGTLFLYLFISFLLVCYKENAHSVITQNRSDEQHVSLSTMIPETASTAIQGKYLYRSLFHLYTYDQLYTQVVKKGGKKKSKCKPKEDGELVYAQVVIKEGKKKPIHDESVVYDEVKGKDKNNQQQDDSVVYAAINKRRNI</sequence>
<evidence type="ECO:0000313" key="8">
    <source>
        <dbReference type="Proteomes" id="UP001369086"/>
    </source>
</evidence>